<dbReference type="SUPFAM" id="SSF53633">
    <property type="entry name" value="Carbamate kinase-like"/>
    <property type="match status" value="1"/>
</dbReference>
<dbReference type="GO" id="GO:0042450">
    <property type="term" value="P:L-arginine biosynthetic process via ornithine"/>
    <property type="evidence" value="ECO:0007669"/>
    <property type="project" value="UniProtKB-UniRule"/>
</dbReference>
<feature type="site" description="Transition state stabilizer" evidence="9">
    <location>
        <position position="238"/>
    </location>
</feature>
<dbReference type="FunFam" id="3.40.1160.10:FF:000004">
    <property type="entry name" value="Acetylglutamate kinase"/>
    <property type="match status" value="1"/>
</dbReference>
<keyword evidence="5 9" id="KW-0547">Nucleotide-binding</keyword>
<dbReference type="PIRSF" id="PIRSF000728">
    <property type="entry name" value="NAGK"/>
    <property type="match status" value="1"/>
</dbReference>
<keyword evidence="2 9" id="KW-0055">Arginine biosynthesis</keyword>
<evidence type="ECO:0000256" key="2">
    <source>
        <dbReference type="ARBA" id="ARBA00022571"/>
    </source>
</evidence>
<dbReference type="InterPro" id="IPR036393">
    <property type="entry name" value="AceGlu_kinase-like_sf"/>
</dbReference>
<gene>
    <name evidence="11" type="primary">polP</name>
    <name evidence="9" type="synonym">argB</name>
</gene>
<dbReference type="InterPro" id="IPR001048">
    <property type="entry name" value="Asp/Glu/Uridylate_kinase"/>
</dbReference>
<reference evidence="11" key="1">
    <citation type="journal article" date="2012" name="Metab. Eng.">
        <title>Engineering of an industrial polyoxin producer for the rational production of hybrid peptidyl nucleoside antibiotics.</title>
        <authorList>
            <person name="Zhai L."/>
            <person name="Lin S."/>
            <person name="Qu D."/>
            <person name="Hong X."/>
            <person name="Bai L."/>
            <person name="Chen W."/>
            <person name="Deng Z."/>
        </authorList>
    </citation>
    <scope>NUCLEOTIDE SEQUENCE</scope>
    <source>
        <strain evidence="11">CGMCC 4.896</strain>
    </source>
</reference>
<feature type="domain" description="Aspartate/glutamate/uridylate kinase" evidence="10">
    <location>
        <begin position="16"/>
        <end position="257"/>
    </location>
</feature>
<comment type="pathway">
    <text evidence="1 9">Amino-acid biosynthesis; L-arginine biosynthesis; N(2)-acetyl-L-ornithine from L-glutamate: step 2/4.</text>
</comment>
<dbReference type="HAMAP" id="MF_00082">
    <property type="entry name" value="ArgB"/>
    <property type="match status" value="1"/>
</dbReference>
<comment type="catalytic activity">
    <reaction evidence="8 9">
        <text>N-acetyl-L-glutamate + ATP = N-acetyl-L-glutamyl 5-phosphate + ADP</text>
        <dbReference type="Rhea" id="RHEA:14629"/>
        <dbReference type="ChEBI" id="CHEBI:30616"/>
        <dbReference type="ChEBI" id="CHEBI:44337"/>
        <dbReference type="ChEBI" id="CHEBI:57936"/>
        <dbReference type="ChEBI" id="CHEBI:456216"/>
        <dbReference type="EC" id="2.7.2.8"/>
    </reaction>
</comment>
<dbReference type="EMBL" id="JN674503">
    <property type="protein sequence ID" value="AFP55307.1"/>
    <property type="molecule type" value="Genomic_DNA"/>
</dbReference>
<dbReference type="InterPro" id="IPR004662">
    <property type="entry name" value="AcgluKinase_fam"/>
</dbReference>
<sequence>MSTAPAAPARPLAGRTVLIKCGGSVLDEDDAGRTFAEDVAELADAGTRVVVVHGGGPQIDTHLERLGIQPVFRHGLRVTTPPTMEVVRMVLSGQVQRRLVGLLNRERRLAVGLTGEDARTFTAADRQVFHGGQRVDLGLVGDIVDVDDRLLRTLLDAGLVPVVSSIARSADGSGVRNVNADLAAAALAAALRADTLLLLTDVAGLYPGQPDRGEVLDRLTAAEADALLPRLTGGMIPKVQACSQAVRAGVATARIADGRIPHAVREHLLTGRRTGTTVSP</sequence>
<dbReference type="EC" id="2.7.2.8" evidence="9"/>
<proteinExistence type="inferred from homology"/>
<dbReference type="GO" id="GO:0003991">
    <property type="term" value="F:acetylglutamate kinase activity"/>
    <property type="evidence" value="ECO:0007669"/>
    <property type="project" value="UniProtKB-UniRule"/>
</dbReference>
<evidence type="ECO:0000313" key="11">
    <source>
        <dbReference type="EMBL" id="AFP55307.1"/>
    </source>
</evidence>
<accession>J7G264</accession>
<evidence type="ECO:0000256" key="4">
    <source>
        <dbReference type="ARBA" id="ARBA00022679"/>
    </source>
</evidence>
<dbReference type="InterPro" id="IPR001057">
    <property type="entry name" value="Glu/AcGlu_kinase"/>
</dbReference>
<dbReference type="GO" id="GO:0005524">
    <property type="term" value="F:ATP binding"/>
    <property type="evidence" value="ECO:0007669"/>
    <property type="project" value="UniProtKB-UniRule"/>
</dbReference>
<keyword evidence="4 9" id="KW-0808">Transferase</keyword>
<comment type="subcellular location">
    <subcellularLocation>
        <location evidence="9">Cytoplasm</location>
    </subcellularLocation>
</comment>
<evidence type="ECO:0000256" key="7">
    <source>
        <dbReference type="ARBA" id="ARBA00022840"/>
    </source>
</evidence>
<evidence type="ECO:0000256" key="8">
    <source>
        <dbReference type="ARBA" id="ARBA00048141"/>
    </source>
</evidence>
<protein>
    <recommendedName>
        <fullName evidence="9">Acetylglutamate kinase</fullName>
        <ecNumber evidence="9">2.7.2.8</ecNumber>
    </recommendedName>
    <alternativeName>
        <fullName evidence="9">N-acetyl-L-glutamate 5-phosphotransferase</fullName>
    </alternativeName>
    <alternativeName>
        <fullName evidence="9">NAG kinase</fullName>
        <shortName evidence="9">NAGK</shortName>
    </alternativeName>
</protein>
<organism evidence="11">
    <name type="scientific">Streptomyces aureochromogenes</name>
    <dbReference type="NCBI Taxonomy" id="1218961"/>
    <lineage>
        <taxon>Bacteria</taxon>
        <taxon>Bacillati</taxon>
        <taxon>Actinomycetota</taxon>
        <taxon>Actinomycetes</taxon>
        <taxon>Kitasatosporales</taxon>
        <taxon>Streptomycetaceae</taxon>
        <taxon>Streptomyces</taxon>
    </lineage>
</organism>
<dbReference type="Pfam" id="PF00696">
    <property type="entry name" value="AA_kinase"/>
    <property type="match status" value="1"/>
</dbReference>
<evidence type="ECO:0000256" key="6">
    <source>
        <dbReference type="ARBA" id="ARBA00022777"/>
    </source>
</evidence>
<feature type="site" description="Transition state stabilizer" evidence="9">
    <location>
        <position position="20"/>
    </location>
</feature>
<dbReference type="Gene3D" id="3.40.1160.10">
    <property type="entry name" value="Acetylglutamate kinase-like"/>
    <property type="match status" value="1"/>
</dbReference>
<feature type="binding site" evidence="9">
    <location>
        <position position="177"/>
    </location>
    <ligand>
        <name>substrate</name>
    </ligand>
</feature>
<feature type="binding site" evidence="9">
    <location>
        <begin position="55"/>
        <end position="56"/>
    </location>
    <ligand>
        <name>substrate</name>
    </ligand>
</feature>
<keyword evidence="6 9" id="KW-0418">Kinase</keyword>
<keyword evidence="9" id="KW-0963">Cytoplasm</keyword>
<dbReference type="PANTHER" id="PTHR23342">
    <property type="entry name" value="N-ACETYLGLUTAMATE SYNTHASE"/>
    <property type="match status" value="1"/>
</dbReference>
<keyword evidence="3 9" id="KW-0028">Amino-acid biosynthesis</keyword>
<evidence type="ECO:0000256" key="5">
    <source>
        <dbReference type="ARBA" id="ARBA00022741"/>
    </source>
</evidence>
<dbReference type="AlphaFoldDB" id="J7G264"/>
<feature type="binding site" evidence="9">
    <location>
        <position position="77"/>
    </location>
    <ligand>
        <name>substrate</name>
    </ligand>
</feature>
<evidence type="ECO:0000256" key="9">
    <source>
        <dbReference type="HAMAP-Rule" id="MF_00082"/>
    </source>
</evidence>
<comment type="function">
    <text evidence="9">Catalyzes the ATP-dependent phosphorylation of N-acetyl-L-glutamate.</text>
</comment>
<evidence type="ECO:0000259" key="10">
    <source>
        <dbReference type="Pfam" id="PF00696"/>
    </source>
</evidence>
<evidence type="ECO:0000256" key="1">
    <source>
        <dbReference type="ARBA" id="ARBA00004828"/>
    </source>
</evidence>
<dbReference type="PRINTS" id="PR00474">
    <property type="entry name" value="GLU5KINASE"/>
</dbReference>
<dbReference type="UniPathway" id="UPA00068">
    <property type="reaction ID" value="UER00107"/>
</dbReference>
<comment type="similarity">
    <text evidence="9">Belongs to the acetylglutamate kinase family. ArgB subfamily.</text>
</comment>
<keyword evidence="7 9" id="KW-0067">ATP-binding</keyword>
<name>J7G264_9ACTN</name>
<dbReference type="GO" id="GO:0005737">
    <property type="term" value="C:cytoplasm"/>
    <property type="evidence" value="ECO:0007669"/>
    <property type="project" value="UniProtKB-SubCell"/>
</dbReference>
<evidence type="ECO:0000256" key="3">
    <source>
        <dbReference type="ARBA" id="ARBA00022605"/>
    </source>
</evidence>
<dbReference type="InterPro" id="IPR037528">
    <property type="entry name" value="ArgB"/>
</dbReference>
<dbReference type="NCBIfam" id="TIGR00761">
    <property type="entry name" value="argB"/>
    <property type="match status" value="1"/>
</dbReference>
<dbReference type="PANTHER" id="PTHR23342:SF0">
    <property type="entry name" value="N-ACETYLGLUTAMATE SYNTHASE, MITOCHONDRIAL"/>
    <property type="match status" value="1"/>
</dbReference>